<evidence type="ECO:0000256" key="1">
    <source>
        <dbReference type="SAM" id="MobiDB-lite"/>
    </source>
</evidence>
<name>T1GL80_MEGSC</name>
<protein>
    <submittedName>
        <fullName evidence="2">Uncharacterized protein</fullName>
    </submittedName>
</protein>
<proteinExistence type="predicted"/>
<accession>T1GL80</accession>
<dbReference type="EnsemblMetazoa" id="MESCA004275-RA">
    <property type="protein sequence ID" value="MESCA004275-PA"/>
    <property type="gene ID" value="MESCA004275"/>
</dbReference>
<feature type="compositionally biased region" description="Acidic residues" evidence="1">
    <location>
        <begin position="94"/>
        <end position="103"/>
    </location>
</feature>
<dbReference type="Proteomes" id="UP000015102">
    <property type="component" value="Unassembled WGS sequence"/>
</dbReference>
<reference evidence="2" key="2">
    <citation type="submission" date="2015-06" db="UniProtKB">
        <authorList>
            <consortium name="EnsemblMetazoa"/>
        </authorList>
    </citation>
    <scope>IDENTIFICATION</scope>
</reference>
<evidence type="ECO:0000313" key="3">
    <source>
        <dbReference type="Proteomes" id="UP000015102"/>
    </source>
</evidence>
<dbReference type="HOGENOM" id="CLU_2270470_0_0_1"/>
<reference evidence="3" key="1">
    <citation type="submission" date="2013-02" db="EMBL/GenBank/DDBJ databases">
        <authorList>
            <person name="Hughes D."/>
        </authorList>
    </citation>
    <scope>NUCLEOTIDE SEQUENCE</scope>
    <source>
        <strain>Durham</strain>
        <strain evidence="3">NC isolate 2 -- Noor lab</strain>
    </source>
</reference>
<dbReference type="AlphaFoldDB" id="T1GL80"/>
<feature type="region of interest" description="Disordered" evidence="1">
    <location>
        <begin position="71"/>
        <end position="103"/>
    </location>
</feature>
<evidence type="ECO:0000313" key="2">
    <source>
        <dbReference type="EnsemblMetazoa" id="MESCA004275-PA"/>
    </source>
</evidence>
<dbReference type="EMBL" id="CAQQ02011608">
    <property type="status" value="NOT_ANNOTATED_CDS"/>
    <property type="molecule type" value="Genomic_DNA"/>
</dbReference>
<organism evidence="2 3">
    <name type="scientific">Megaselia scalaris</name>
    <name type="common">Humpbacked fly</name>
    <name type="synonym">Phora scalaris</name>
    <dbReference type="NCBI Taxonomy" id="36166"/>
    <lineage>
        <taxon>Eukaryota</taxon>
        <taxon>Metazoa</taxon>
        <taxon>Ecdysozoa</taxon>
        <taxon>Arthropoda</taxon>
        <taxon>Hexapoda</taxon>
        <taxon>Insecta</taxon>
        <taxon>Pterygota</taxon>
        <taxon>Neoptera</taxon>
        <taxon>Endopterygota</taxon>
        <taxon>Diptera</taxon>
        <taxon>Brachycera</taxon>
        <taxon>Muscomorpha</taxon>
        <taxon>Platypezoidea</taxon>
        <taxon>Phoridae</taxon>
        <taxon>Megaseliini</taxon>
        <taxon>Megaselia</taxon>
    </lineage>
</organism>
<keyword evidence="3" id="KW-1185">Reference proteome</keyword>
<sequence>MKVNFERWNTVCKKDDLHSKLRALTYSNVEFDEECQRSNKTSGEDSWNSKEFVVINIKEDRSVKTIQTVSGDSRDDGEIMSDYEEFDNAREERSEEDEITGSV</sequence>